<dbReference type="Proteomes" id="UP001214131">
    <property type="component" value="Plasmid unnamed3"/>
</dbReference>
<keyword evidence="1" id="KW-0614">Plasmid</keyword>
<organism evidence="1 2">
    <name type="scientific">Pediococcus pentosaceus</name>
    <dbReference type="NCBI Taxonomy" id="1255"/>
    <lineage>
        <taxon>Bacteria</taxon>
        <taxon>Bacillati</taxon>
        <taxon>Bacillota</taxon>
        <taxon>Bacilli</taxon>
        <taxon>Lactobacillales</taxon>
        <taxon>Lactobacillaceae</taxon>
        <taxon>Pediococcus</taxon>
    </lineage>
</organism>
<evidence type="ECO:0000313" key="1">
    <source>
        <dbReference type="EMBL" id="WEA58313.1"/>
    </source>
</evidence>
<evidence type="ECO:0008006" key="3">
    <source>
        <dbReference type="Google" id="ProtNLM"/>
    </source>
</evidence>
<dbReference type="AlphaFoldDB" id="A0ABD7X982"/>
<dbReference type="Gene3D" id="3.40.960.10">
    <property type="entry name" value="VSR Endonuclease"/>
    <property type="match status" value="1"/>
</dbReference>
<accession>A0ABD7X982</accession>
<geneLocation type="plasmid" evidence="1 2">
    <name>unnamed3</name>
</geneLocation>
<name>A0ABD7X982_PEDPE</name>
<reference evidence="1 2" key="1">
    <citation type="submission" date="2023-02" db="EMBL/GenBank/DDBJ databases">
        <title>Comparative genomics and fermentation flavor characterization of five lactic acid bacteria reveal flavor biosynthesis metabolic pathways in fermented muskmelon puree.</title>
        <authorList>
            <person name="Yuan L."/>
            <person name="Li M."/>
            <person name="Xu X."/>
            <person name="Lao F."/>
            <person name="Wu J."/>
        </authorList>
    </citation>
    <scope>NUCLEOTIDE SEQUENCE [LARGE SCALE GENOMIC DNA]</scope>
    <source>
        <strain evidence="1 2">Ca-4</strain>
        <plasmid evidence="1 2">unnamed3</plasmid>
    </source>
</reference>
<gene>
    <name evidence="1" type="ORF">PWB86_09905</name>
</gene>
<dbReference type="RefSeq" id="WP_275000759.1">
    <property type="nucleotide sequence ID" value="NZ_CP118742.1"/>
</dbReference>
<evidence type="ECO:0000313" key="2">
    <source>
        <dbReference type="Proteomes" id="UP001214131"/>
    </source>
</evidence>
<dbReference type="EMBL" id="CP118742">
    <property type="protein sequence ID" value="WEA58313.1"/>
    <property type="molecule type" value="Genomic_DNA"/>
</dbReference>
<proteinExistence type="predicted"/>
<protein>
    <recommendedName>
        <fullName evidence="3">DUF2726 domain-containing protein</fullName>
    </recommendedName>
</protein>
<sequence length="373" mass="43541">MPKKLTKEEFINREPDLLSGEYEFIGRYKGANTKTLLKHNVCNYTWGIMPNGFHQGSRCPQCSVLKRSKKRSFTKEEFIEREGDIKSGEYEMLGDYVGSLSKTLFKHNSCGYEWMITPASFYTGVRCPKCGGKESARKRSLTKHMFCSRERDIQSGEYLMLGEYMNTNAKTLFKHDACGYEWEITPGSFHAGHRCPKCSMNAKLTKEEFCDREEDIISGEYTILGDYTTARKKTLFRHNFCGYKWMVTPDKFYRGRRCPRCNESKGEKSIEALLHLSNLSFEPQKRFDTCRYKKTLPFDFYINDSFLVEYDGEQHFMPNDYFGGDEGFKLRQLRDNIKTKWAKDNGIPLVRIPYTEFDNIGQIIKDSVERYCG</sequence>